<organism evidence="1 2">
    <name type="scientific">Scortum barcoo</name>
    <name type="common">barcoo grunter</name>
    <dbReference type="NCBI Taxonomy" id="214431"/>
    <lineage>
        <taxon>Eukaryota</taxon>
        <taxon>Metazoa</taxon>
        <taxon>Chordata</taxon>
        <taxon>Craniata</taxon>
        <taxon>Vertebrata</taxon>
        <taxon>Euteleostomi</taxon>
        <taxon>Actinopterygii</taxon>
        <taxon>Neopterygii</taxon>
        <taxon>Teleostei</taxon>
        <taxon>Neoteleostei</taxon>
        <taxon>Acanthomorphata</taxon>
        <taxon>Eupercaria</taxon>
        <taxon>Centrarchiformes</taxon>
        <taxon>Terapontoidei</taxon>
        <taxon>Terapontidae</taxon>
        <taxon>Scortum</taxon>
    </lineage>
</organism>
<accession>A0ACB8WZR6</accession>
<sequence>MCKRYFILRTNEVLQWAATMWAEDSKIFCLDKLSLLNVFSSSLDNMSTISPTDFDSLEIQQQYNDINNRWDLAAETDWDNENSSARLFERSRIKALAGELSFIQYLRGIFRIEVQKTMELDRRDRDPCLSPAAFVNQVQYSNILEGRFKQLQDEREAVQKKTFTKWVNSHLGRVTCRIGDLYTDLRDGRMLIRLLEVLSGEQLPRPTKGRMRIHCLENVDKALQFLKEQKVHLENMGSHDIVDGNHRLTLGLIWTIILRFQIQDISVETEDNKEKKSAKDALLLWCQMKTAGYPNVNIHNFTTSWRDGLAFNAIVHKHRSDLIDFDNLKRSNAHYNLQNAFNVAEKELGLTKLLDPEDVNVDQPDEKSIITYVATYYHYFSKMKALAVEGKRIGKVLDYAIEADQLIEKYETLASELLQWIEQTIVTLNDRQLANSLSAVQNQLQAFNSYRTVEKPPKFTEKGNLEVLLFTIQSKMRANNQKVYMPREGKLISDINKSWTTLLTPFMRLRAPLAAPSAWERLEKAEHERELALRNELIRQEKLEMLAARFDRKAAMRETWLSENQRLVSQDNFGTDLGAVEAATRKHEAIETDIGAYWERVAAVEAVAKELEAEGYHDVRRVLARRDNVLRLWEYLKELLTARRERLNSHRDLQRLFQEMQYIMDWMADMKGRLQSQDSGKHLHDVLDLLQKHTLVEADISAQAERIKAVQGAAQRFTSYEQAYKPCEPGLVSEKVDLLGQAYEELGQLAGKRRERLEDSRRLWQFLWDVGEEAAWIREQEQILATGDCGRDLTSALHLLSKHEAFRDEMAARYGPLSNSIAAGEALIKEGHFGAPEVTERIQDIRAQWAHLEETTKLREQSLKEAVALHQFQTDANDMEAWIMETLRQVSSQEVGHDEFSTQTLARKQREIEEEIQSHHPLIDSLHEQVQALPQAYAHSPQVDGRLPAIEQRYKELESLSAARRQALEGALALYRMFSEAGACQLWVEEKEQWLHGMEIPTKLEDLEVVQQRFETLEPEMNNLATRVNDVNQVAEQLLSSDNCNKDQIHQTRDQLNNRWREFEQLAGQKKQGLESALNIQNYHLECNEIQTWMKEKTKVIESTQSLGNDLAGVMALQRKLTGMERDLEAIQGKLDDLRNEAEKLAKEHPDQAGEIQGRLAEIQEVWEELNSTMKRREESLGEASKLQGFLRDLDDFQSWLSRTQTAVASEDIPTSLPEAESLLTQHESIKNEVDNYKEDYEKMRAVGEEVTQGQTDAQHMFLAQRLQALDTGWHELRRMWENRHSLLAQAFDFQTFLRDAKQAEAFLNSQEYVLSHTEMPTSLQGAEEAIKKHEDFLTTTEASEEKITGVVEAGRRLINDSNANSDKIQEKVDSIQERHLKNKEAANELLSKLKDNRELQHFLQDGQELTLWINEKMLTAQDMSYDEARNLHSKWQKHQAFMAELASNKDWLDKIDKEGQALVAEKPELKPVVQQTLEDLQRQWEELEGTTRTKAQCLFDANRAELFTQSCSALDVWLKNLEGQLQSDDYGKDLTSVNILLKKHQMLEHQMDVREKEVQSLQSQALALSQEDAGLAEVDGQQRRVTDNFANLQEPLRLRRQQLLASKEAHQFNRDLEDEILWVKERMPLAASTDHGKDLPTVQLLIKKNQTLQKEIQGHQPRIDDIHRRGKTQSQVDGERHSVLEERLVELQDLWDQLIAETDKRHTRLIEANRAQQFYADAAEAEAWMGEQELHMMSEEKAKDEQSALVMVKKHQSLEQALEDYAQTIHQLANSSRLMVTSEHPESERITLRQAQVDKLYAGLKDLAEERRGRLQERLRLTQLKREVDDLEQWIAEREVVAGSHELGQDYEHVTMLRDKFREFARDTSTIGQERVDGVNGLADDLIESGHPENASVAEWKDGLNEAWADLLELIDTRTQMLAASYELHRFHQDAMEVLGRVKEKREGLPSDLGRDLNTVQHLHRQHNTFENDIQALSGQVNQVQDDAARLQKAYAGEKADDIHRSEHAVTSAWEGLLEAGQARRLLLLDTVEKFRFFNMVRDLMLWMDGVNLQIDAHDSPRDVSSAGLVIANHQDIKSEIETRADSFTATIEMGNTLINNNHYASDEIREKLAQLQEKRDKINKKWQDKMDHLQIVLEVLQFGRDAYVAESWLAGQEPLVRAAELGANVDEVESLIKRHEAFEKLAAAWEERFVLLEKLTTLEEQEIQRRREEEERARRPPTPPPVEEVAQSETESQAHDSAARTSLDQTTLNQSVSVNGVHSDNDTSQGSESESVNGPGRDSGLASSRLEPSATLPSRGGAESEPDTMEGMLCRKQEMESHSKKAATRSWQNVYCVLRKGSLGFYKDGKSASNGIPYHGEVPISLGEAVCEVAHDYKKRKHVFKLRLGDGKEYLFQAKDEAEMSSWIRSILGSIPAGSGDSPGGPRALSRAMTMPPISPSSGDAGGVTMRNKDGKEKDREKRLGEQYYRDAMEQCHNYNARLCAERSVRMPFLDSQTGVAQSNCYIWMEKRHRGPGMAPGQLYTYPSRRWRKKRRSHPPEDPRLIFPPVKSGYRMRVTKLDIGLKKDALLSADGSSLEALLKGDTLDKRTTTELRGSEEDSNQSDYTGGLNPAARIRKRILEPDDFLDDLDDEDYEEDTPKRRGKGKGKGRGVGGNRKKLDTAALEDRDKPYACDTAKLCFLVLVAVCGKRYKNRPGLSYHYAHSHLAEEEGEEKEEMEINEPALPLPEEPKTPKKGPDGLALPNNYCDFCLGDSKTNHKTGQSEELVSCSDCGRSGHPSCLQFTPVMMAAVKTYRWQCIECKCCNMCGTSENDDQLLFCDDCDRGYHMYCLNPPMSEPPEGRFGYKMFIIWDDDIFKVWELELSSMPGPFERQGIHIPEPERPTIVMAALPQHTLITQPSRSSVVYP</sequence>
<reference evidence="1" key="1">
    <citation type="submission" date="2022-04" db="EMBL/GenBank/DDBJ databases">
        <title>Jade perch genome.</title>
        <authorList>
            <person name="Chao B."/>
        </authorList>
    </citation>
    <scope>NUCLEOTIDE SEQUENCE</scope>
    <source>
        <strain evidence="1">CB-2022</strain>
    </source>
</reference>
<protein>
    <submittedName>
        <fullName evidence="1">Uncharacterized protein</fullName>
    </submittedName>
</protein>
<gene>
    <name evidence="1" type="ORF">L3Q82_006461</name>
</gene>
<evidence type="ECO:0000313" key="1">
    <source>
        <dbReference type="EMBL" id="KAI3373135.1"/>
    </source>
</evidence>
<evidence type="ECO:0000313" key="2">
    <source>
        <dbReference type="Proteomes" id="UP000831701"/>
    </source>
</evidence>
<proteinExistence type="predicted"/>
<comment type="caution">
    <text evidence="1">The sequence shown here is derived from an EMBL/GenBank/DDBJ whole genome shotgun (WGS) entry which is preliminary data.</text>
</comment>
<keyword evidence="2" id="KW-1185">Reference proteome</keyword>
<name>A0ACB8WZR6_9TELE</name>
<dbReference type="EMBL" id="CM041534">
    <property type="protein sequence ID" value="KAI3373135.1"/>
    <property type="molecule type" value="Genomic_DNA"/>
</dbReference>
<dbReference type="Proteomes" id="UP000831701">
    <property type="component" value="Chromosome 4"/>
</dbReference>